<dbReference type="Proteomes" id="UP000694251">
    <property type="component" value="Chromosome 12"/>
</dbReference>
<proteinExistence type="predicted"/>
<feature type="compositionally biased region" description="Acidic residues" evidence="1">
    <location>
        <begin position="298"/>
        <end position="315"/>
    </location>
</feature>
<dbReference type="OrthoDB" id="722566at2759"/>
<dbReference type="InterPro" id="IPR044680">
    <property type="entry name" value="EX1/2"/>
</dbReference>
<evidence type="ECO:0000313" key="3">
    <source>
        <dbReference type="EMBL" id="KAG7545204.1"/>
    </source>
</evidence>
<feature type="region of interest" description="Disordered" evidence="1">
    <location>
        <begin position="276"/>
        <end position="315"/>
    </location>
</feature>
<reference evidence="3 4" key="1">
    <citation type="submission" date="2020-12" db="EMBL/GenBank/DDBJ databases">
        <title>Concerted genomic and epigenomic changes stabilize Arabidopsis allopolyploids.</title>
        <authorList>
            <person name="Chen Z."/>
        </authorList>
    </citation>
    <scope>NUCLEOTIDE SEQUENCE [LARGE SCALE GENOMIC DNA]</scope>
    <source>
        <strain evidence="3">As9502</strain>
        <tissue evidence="3">Leaf</tissue>
    </source>
</reference>
<sequence>MPSLSTPPSQNLAFSPAASATSSRLTPSKRPFYPHRLPDPTSLCRCSSSSSGSNSSSDDNPRWDSLIQDVLKNAIKSFDSVLSWYTTTLDNDAGEQGSEDVEKIDDDWDWDRWKKHFEQVDDQDRLLSVLKSQLNRAIKREDYEDAARLKVAIAATATNDAVGKVMSTFYRAVLEERYKDAVYLRDKAGAGLVGWWSGISEDVKDPFGLIVQITAEHGRYVARSYNPRQLSTSAAGAPLFEIFLTLDGKGNYKKQAVYLKWKEIFPDVPTMPSRTLTSGRFLTSPGRKEDTGNLAVESSEDEESDNSDDDSDLLEESSGFQSFLRDMIPGVKVKVMKVTAPGRVDKDFISKVIEQIADEEDEENDLDIEDIDVEDETKAEIDEKNADIELESVTDEIIDNNGGREIAVKFVIGDIVDRLSGNQPLKESLRSPANLESVENSSFYLRLEKDLNVKESKGVESTLVDGKGSRQSRRRIDNIMVDLAKSIEKEKKISVKMLKDVGELLSLTLSQAQNRQQLSGLTKFRRIDVTPSLDPLDGLYIGAHGLYTSEVIHLKRKFGQWKGGKESKKPTDIEFYEYVEAVKLTGDPYVPAGKVAFRAKIGRRYELPHKGLIPEEFGVIARYKGQGRLADPGFRNPRWVDGELVILDGKYVKGGPVVGFVYWAPEYHFVMFFNRLRLQD</sequence>
<evidence type="ECO:0000256" key="1">
    <source>
        <dbReference type="SAM" id="MobiDB-lite"/>
    </source>
</evidence>
<accession>A0A8T1YGL0</accession>
<protein>
    <submittedName>
        <fullName evidence="3">UVR domain</fullName>
    </submittedName>
</protein>
<dbReference type="GO" id="GO:0010343">
    <property type="term" value="P:singlet oxygen-mediated programmed cell death"/>
    <property type="evidence" value="ECO:0007669"/>
    <property type="project" value="InterPro"/>
</dbReference>
<feature type="compositionally biased region" description="Polar residues" evidence="1">
    <location>
        <begin position="1"/>
        <end position="26"/>
    </location>
</feature>
<dbReference type="GO" id="GO:0042651">
    <property type="term" value="C:thylakoid membrane"/>
    <property type="evidence" value="ECO:0007669"/>
    <property type="project" value="TreeGrafter"/>
</dbReference>
<dbReference type="Pfam" id="PF12014">
    <property type="entry name" value="Cyclin_D1_bind"/>
    <property type="match status" value="1"/>
</dbReference>
<comment type="caution">
    <text evidence="3">The sequence shown here is derived from an EMBL/GenBank/DDBJ whole genome shotgun (WGS) entry which is preliminary data.</text>
</comment>
<dbReference type="InterPro" id="IPR001943">
    <property type="entry name" value="UVR_dom"/>
</dbReference>
<name>A0A8T1YGL0_ARASU</name>
<dbReference type="EMBL" id="JAEFBJ010000012">
    <property type="protein sequence ID" value="KAG7545204.1"/>
    <property type="molecule type" value="Genomic_DNA"/>
</dbReference>
<organism evidence="3 4">
    <name type="scientific">Arabidopsis suecica</name>
    <name type="common">Swedish thale-cress</name>
    <name type="synonym">Cardaminopsis suecica</name>
    <dbReference type="NCBI Taxonomy" id="45249"/>
    <lineage>
        <taxon>Eukaryota</taxon>
        <taxon>Viridiplantae</taxon>
        <taxon>Streptophyta</taxon>
        <taxon>Embryophyta</taxon>
        <taxon>Tracheophyta</taxon>
        <taxon>Spermatophyta</taxon>
        <taxon>Magnoliopsida</taxon>
        <taxon>eudicotyledons</taxon>
        <taxon>Gunneridae</taxon>
        <taxon>Pentapetalae</taxon>
        <taxon>rosids</taxon>
        <taxon>malvids</taxon>
        <taxon>Brassicales</taxon>
        <taxon>Brassicaceae</taxon>
        <taxon>Camelineae</taxon>
        <taxon>Arabidopsis</taxon>
    </lineage>
</organism>
<feature type="region of interest" description="Disordered" evidence="1">
    <location>
        <begin position="1"/>
        <end position="62"/>
    </location>
</feature>
<dbReference type="Pfam" id="PF02151">
    <property type="entry name" value="UVR"/>
    <property type="match status" value="1"/>
</dbReference>
<gene>
    <name evidence="3" type="ORF">ISN44_As12g007060</name>
</gene>
<feature type="domain" description="UVR" evidence="2">
    <location>
        <begin position="125"/>
        <end position="150"/>
    </location>
</feature>
<dbReference type="AlphaFoldDB" id="A0A8T1YGL0"/>
<dbReference type="PANTHER" id="PTHR33917:SF3">
    <property type="entry name" value="PROTEIN EXECUTER 1, CHLOROPLASTIC"/>
    <property type="match status" value="1"/>
</dbReference>
<evidence type="ECO:0000259" key="2">
    <source>
        <dbReference type="Pfam" id="PF02151"/>
    </source>
</evidence>
<evidence type="ECO:0000313" key="4">
    <source>
        <dbReference type="Proteomes" id="UP000694251"/>
    </source>
</evidence>
<dbReference type="PANTHER" id="PTHR33917">
    <property type="entry name" value="PROTEIN EXECUTER 1, CHLOROPLASTIC"/>
    <property type="match status" value="1"/>
</dbReference>
<feature type="compositionally biased region" description="Low complexity" evidence="1">
    <location>
        <begin position="47"/>
        <end position="57"/>
    </location>
</feature>
<keyword evidence="4" id="KW-1185">Reference proteome</keyword>